<name>A0ABD3FPB3_9STRA</name>
<dbReference type="Proteomes" id="UP001632037">
    <property type="component" value="Unassembled WGS sequence"/>
</dbReference>
<dbReference type="EMBL" id="JBIMZQ010000013">
    <property type="protein sequence ID" value="KAL3667610.1"/>
    <property type="molecule type" value="Genomic_DNA"/>
</dbReference>
<protein>
    <recommendedName>
        <fullName evidence="1">Bacterial Pleckstrin homology domain-containing protein</fullName>
    </recommendedName>
</protein>
<dbReference type="InterPro" id="IPR037063">
    <property type="entry name" value="PHb_sf"/>
</dbReference>
<keyword evidence="3" id="KW-1185">Reference proteome</keyword>
<accession>A0ABD3FPB3</accession>
<proteinExistence type="predicted"/>
<feature type="domain" description="Bacterial Pleckstrin homology" evidence="1">
    <location>
        <begin position="34"/>
        <end position="132"/>
    </location>
</feature>
<dbReference type="Gene3D" id="1.10.287.210">
    <property type="match status" value="1"/>
</dbReference>
<dbReference type="AlphaFoldDB" id="A0ABD3FPB3"/>
<organism evidence="2 3">
    <name type="scientific">Phytophthora oleae</name>
    <dbReference type="NCBI Taxonomy" id="2107226"/>
    <lineage>
        <taxon>Eukaryota</taxon>
        <taxon>Sar</taxon>
        <taxon>Stramenopiles</taxon>
        <taxon>Oomycota</taxon>
        <taxon>Peronosporomycetes</taxon>
        <taxon>Peronosporales</taxon>
        <taxon>Peronosporaceae</taxon>
        <taxon>Phytophthora</taxon>
    </lineage>
</organism>
<dbReference type="InterPro" id="IPR012544">
    <property type="entry name" value="PHb"/>
</dbReference>
<evidence type="ECO:0000313" key="3">
    <source>
        <dbReference type="Proteomes" id="UP001632037"/>
    </source>
</evidence>
<comment type="caution">
    <text evidence="2">The sequence shown here is derived from an EMBL/GenBank/DDBJ whole genome shotgun (WGS) entry which is preliminary data.</text>
</comment>
<evidence type="ECO:0000259" key="1">
    <source>
        <dbReference type="Pfam" id="PF08000"/>
    </source>
</evidence>
<gene>
    <name evidence="2" type="ORF">V7S43_007164</name>
</gene>
<dbReference type="PANTHER" id="PTHR35796">
    <property type="entry name" value="HYPOTHETICAL CYTOSOLIC PROTEIN"/>
    <property type="match status" value="1"/>
</dbReference>
<dbReference type="SUPFAM" id="SSF50729">
    <property type="entry name" value="PH domain-like"/>
    <property type="match status" value="1"/>
</dbReference>
<dbReference type="Pfam" id="PF08000">
    <property type="entry name" value="bPH_1"/>
    <property type="match status" value="1"/>
</dbReference>
<dbReference type="Gene3D" id="2.30.29.50">
    <property type="entry name" value="Bacterial Pleckstrin homology domain"/>
    <property type="match status" value="1"/>
</dbReference>
<reference evidence="2 3" key="1">
    <citation type="submission" date="2024-09" db="EMBL/GenBank/DDBJ databases">
        <title>Genome sequencing and assembly of Phytophthora oleae, isolate VK10A, causative agent of rot of olive drupes.</title>
        <authorList>
            <person name="Conti Taguali S."/>
            <person name="Riolo M."/>
            <person name="La Spada F."/>
            <person name="Cacciola S.O."/>
            <person name="Dionisio G."/>
        </authorList>
    </citation>
    <scope>NUCLEOTIDE SEQUENCE [LARGE SCALE GENOMIC DNA]</scope>
    <source>
        <strain evidence="2 3">VK10A</strain>
    </source>
</reference>
<dbReference type="PANTHER" id="PTHR35796:SF3">
    <property type="entry name" value="BHLH DOMAIN-CONTAINING PROTEIN"/>
    <property type="match status" value="1"/>
</dbReference>
<evidence type="ECO:0000313" key="2">
    <source>
        <dbReference type="EMBL" id="KAL3667610.1"/>
    </source>
</evidence>
<sequence length="211" mass="23697">MGNTNSAIKGLASDFAGTSDICDVVTELSGAWAASYLLPGEEILYALQSVRQEFAFTNRALIKVIAETSTTTRRFVERFEYRTSRVENVNFESTGVVDRDCELRLKVGRAVLRIAIERSREEEVKNFYKALVVLGHTQNENDIDWDLTKTAVATAKDTVRVSEGDRQTLNQQSDETLGWLKTQYERTHPHDYKDVIEGALAAARAETEKGE</sequence>